<proteinExistence type="predicted"/>
<dbReference type="OrthoDB" id="9803649at2"/>
<dbReference type="PaxDb" id="880073-Calab_0996"/>
<evidence type="ECO:0000313" key="2">
    <source>
        <dbReference type="EMBL" id="APF20914.1"/>
    </source>
</evidence>
<dbReference type="EMBL" id="CP018099">
    <property type="protein sequence ID" value="APF20914.1"/>
    <property type="molecule type" value="Genomic_DNA"/>
</dbReference>
<evidence type="ECO:0000313" key="3">
    <source>
        <dbReference type="EMBL" id="EHO40630.1"/>
    </source>
</evidence>
<dbReference type="AlphaFoldDB" id="H1XVQ3"/>
<evidence type="ECO:0000313" key="4">
    <source>
        <dbReference type="Proteomes" id="UP000004671"/>
    </source>
</evidence>
<accession>H1XVQ3</accession>
<dbReference type="STRING" id="880073.Cabys_4169"/>
<dbReference type="InterPro" id="IPR013976">
    <property type="entry name" value="HDOD"/>
</dbReference>
<reference evidence="2 5" key="2">
    <citation type="submission" date="2016-11" db="EMBL/GenBank/DDBJ databases">
        <title>Genomic analysis of Caldithrix abyssi and proposal of a novel bacterial phylum Caldithrichaeota.</title>
        <authorList>
            <person name="Kublanov I."/>
            <person name="Sigalova O."/>
            <person name="Gavrilov S."/>
            <person name="Lebedinsky A."/>
            <person name="Ivanova N."/>
            <person name="Daum C."/>
            <person name="Reddy T."/>
            <person name="Klenk H.P."/>
            <person name="Goker M."/>
            <person name="Reva O."/>
            <person name="Miroshnichenko M."/>
            <person name="Kyprides N."/>
            <person name="Woyke T."/>
            <person name="Gelfand M."/>
        </authorList>
    </citation>
    <scope>NUCLEOTIDE SEQUENCE [LARGE SCALE GENOMIC DNA]</scope>
    <source>
        <strain evidence="2 5">LF13</strain>
    </source>
</reference>
<dbReference type="Pfam" id="PF08668">
    <property type="entry name" value="HDOD"/>
    <property type="match status" value="1"/>
</dbReference>
<gene>
    <name evidence="2" type="ORF">Cabys_4169</name>
    <name evidence="3" type="ORF">Calab_0996</name>
</gene>
<dbReference type="PANTHER" id="PTHR33525">
    <property type="match status" value="1"/>
</dbReference>
<evidence type="ECO:0000259" key="1">
    <source>
        <dbReference type="PROSITE" id="PS51833"/>
    </source>
</evidence>
<dbReference type="PROSITE" id="PS51833">
    <property type="entry name" value="HDOD"/>
    <property type="match status" value="1"/>
</dbReference>
<feature type="domain" description="HDOD" evidence="1">
    <location>
        <begin position="19"/>
        <end position="212"/>
    </location>
</feature>
<organism evidence="3 4">
    <name type="scientific">Caldithrix abyssi DSM 13497</name>
    <dbReference type="NCBI Taxonomy" id="880073"/>
    <lineage>
        <taxon>Bacteria</taxon>
        <taxon>Pseudomonadati</taxon>
        <taxon>Calditrichota</taxon>
        <taxon>Calditrichia</taxon>
        <taxon>Calditrichales</taxon>
        <taxon>Calditrichaceae</taxon>
        <taxon>Caldithrix</taxon>
    </lineage>
</organism>
<dbReference type="Proteomes" id="UP000183868">
    <property type="component" value="Chromosome"/>
</dbReference>
<keyword evidence="4" id="KW-1185">Reference proteome</keyword>
<name>H1XVQ3_CALAY</name>
<sequence>MIKIKNRRVQNFLKNSEQLPSLPVISLKIIQLTEDPDFEIKDLANIIKADAVFTGKLLRIVNSSYFGLRREVKSIEQAISMLGVDSIRNLAITFSLFDVFPADHSDIYPELFKKSLCAGIVSNFVSEIVTQEEKEELFLASTLQYLGAFFLTFMIPKTYRAILEEGRRRGLPYLFIEKAELGITHLEIGLFMAKKWRLPKIIEQALQYRIKRDVYFFKDSAQEIISKLEIVRVGSLAAEIFFGYHRALSMALFRQTLQNISGQITREVAQDLLSSVPNLMKNMYDQYGLDFTGDMSYEDIVREAEQELIQLSYRNVRTYFEMQRMKNQLNELEEKSPTN</sequence>
<evidence type="ECO:0000313" key="5">
    <source>
        <dbReference type="Proteomes" id="UP000183868"/>
    </source>
</evidence>
<dbReference type="Proteomes" id="UP000004671">
    <property type="component" value="Chromosome"/>
</dbReference>
<dbReference type="RefSeq" id="WP_006927655.1">
    <property type="nucleotide sequence ID" value="NZ_CM001402.1"/>
</dbReference>
<dbReference type="PANTHER" id="PTHR33525:SF4">
    <property type="entry name" value="CYCLIC DI-GMP PHOSPHODIESTERASE CDGJ"/>
    <property type="match status" value="1"/>
</dbReference>
<dbReference type="InterPro" id="IPR052340">
    <property type="entry name" value="RNase_Y/CdgJ"/>
</dbReference>
<dbReference type="eggNOG" id="COG1639">
    <property type="taxonomic scope" value="Bacteria"/>
</dbReference>
<dbReference type="KEGG" id="caby:Cabys_4169"/>
<dbReference type="SUPFAM" id="SSF109604">
    <property type="entry name" value="HD-domain/PDEase-like"/>
    <property type="match status" value="1"/>
</dbReference>
<reference evidence="3 4" key="1">
    <citation type="submission" date="2011-09" db="EMBL/GenBank/DDBJ databases">
        <title>The permanent draft genome of Caldithrix abyssi DSM 13497.</title>
        <authorList>
            <consortium name="US DOE Joint Genome Institute (JGI-PGF)"/>
            <person name="Lucas S."/>
            <person name="Han J."/>
            <person name="Lapidus A."/>
            <person name="Bruce D."/>
            <person name="Goodwin L."/>
            <person name="Pitluck S."/>
            <person name="Peters L."/>
            <person name="Kyrpides N."/>
            <person name="Mavromatis K."/>
            <person name="Ivanova N."/>
            <person name="Mikhailova N."/>
            <person name="Chertkov O."/>
            <person name="Detter J.C."/>
            <person name="Tapia R."/>
            <person name="Han C."/>
            <person name="Land M."/>
            <person name="Hauser L."/>
            <person name="Markowitz V."/>
            <person name="Cheng J.-F."/>
            <person name="Hugenholtz P."/>
            <person name="Woyke T."/>
            <person name="Wu D."/>
            <person name="Spring S."/>
            <person name="Brambilla E."/>
            <person name="Klenk H.-P."/>
            <person name="Eisen J.A."/>
        </authorList>
    </citation>
    <scope>NUCLEOTIDE SEQUENCE [LARGE SCALE GENOMIC DNA]</scope>
    <source>
        <strain evidence="3 4">DSM 13497</strain>
    </source>
</reference>
<dbReference type="InParanoid" id="H1XVQ3"/>
<dbReference type="Gene3D" id="1.10.3210.10">
    <property type="entry name" value="Hypothetical protein af1432"/>
    <property type="match status" value="1"/>
</dbReference>
<dbReference type="EMBL" id="CM001402">
    <property type="protein sequence ID" value="EHO40630.1"/>
    <property type="molecule type" value="Genomic_DNA"/>
</dbReference>
<protein>
    <submittedName>
        <fullName evidence="2">HDOD domain-containing protein</fullName>
    </submittedName>
    <submittedName>
        <fullName evidence="3">Putative signal transduction protein</fullName>
    </submittedName>
</protein>
<dbReference type="HOGENOM" id="CLU_818055_0_0_0"/>